<dbReference type="EMBL" id="JH600070">
    <property type="protein sequence ID" value="EIJ42039.1"/>
    <property type="molecule type" value="Genomic_DNA"/>
</dbReference>
<evidence type="ECO:0000256" key="6">
    <source>
        <dbReference type="ARBA" id="ARBA00022884"/>
    </source>
</evidence>
<comment type="function">
    <text evidence="1 7">RNaseP catalyzes the removal of the 5'-leader sequence from pre-tRNA to produce the mature 5'-terminus. It can also cleave other RNA substrates such as 4.5S RNA. The protein component plays an auxiliary but essential role in vivo by binding to the 5'-leader sequence and broadening the substrate specificity of the ribozyme.</text>
</comment>
<comment type="subunit">
    <text evidence="7">Consists of a catalytic RNA component (M1 or rnpB) and a protein subunit.</text>
</comment>
<evidence type="ECO:0000256" key="2">
    <source>
        <dbReference type="ARBA" id="ARBA00022694"/>
    </source>
</evidence>
<keyword evidence="4 7" id="KW-0255">Endonuclease</keyword>
<dbReference type="STRING" id="395493.BegalDRAFT_1137"/>
<dbReference type="RefSeq" id="WP_002684563.1">
    <property type="nucleotide sequence ID" value="NZ_JH600070.1"/>
</dbReference>
<evidence type="ECO:0000256" key="5">
    <source>
        <dbReference type="ARBA" id="ARBA00022801"/>
    </source>
</evidence>
<dbReference type="PANTHER" id="PTHR33992:SF1">
    <property type="entry name" value="RIBONUCLEASE P PROTEIN COMPONENT"/>
    <property type="match status" value="1"/>
</dbReference>
<dbReference type="GO" id="GO:0030677">
    <property type="term" value="C:ribonuclease P complex"/>
    <property type="evidence" value="ECO:0007669"/>
    <property type="project" value="TreeGrafter"/>
</dbReference>
<dbReference type="Gene3D" id="3.30.230.10">
    <property type="match status" value="1"/>
</dbReference>
<dbReference type="NCBIfam" id="TIGR00188">
    <property type="entry name" value="rnpA"/>
    <property type="match status" value="1"/>
</dbReference>
<dbReference type="InterPro" id="IPR020539">
    <property type="entry name" value="RNase_P_CS"/>
</dbReference>
<evidence type="ECO:0000313" key="10">
    <source>
        <dbReference type="Proteomes" id="UP000005744"/>
    </source>
</evidence>
<evidence type="ECO:0000256" key="1">
    <source>
        <dbReference type="ARBA" id="ARBA00002663"/>
    </source>
</evidence>
<reference evidence="9 10" key="1">
    <citation type="submission" date="2011-11" db="EMBL/GenBank/DDBJ databases">
        <title>Improved High-Quality Draft sequence of Beggiatoa alba B18lD.</title>
        <authorList>
            <consortium name="US DOE Joint Genome Institute"/>
            <person name="Lucas S."/>
            <person name="Han J."/>
            <person name="Lapidus A."/>
            <person name="Cheng J.-F."/>
            <person name="Goodwin L."/>
            <person name="Pitluck S."/>
            <person name="Peters L."/>
            <person name="Mikhailova N."/>
            <person name="Held B."/>
            <person name="Detter J.C."/>
            <person name="Han C."/>
            <person name="Tapia R."/>
            <person name="Land M."/>
            <person name="Hauser L."/>
            <person name="Kyrpides N."/>
            <person name="Ivanova N."/>
            <person name="Pagani I."/>
            <person name="Samuel K."/>
            <person name="Teske A."/>
            <person name="Mueller J."/>
            <person name="Woyke T."/>
        </authorList>
    </citation>
    <scope>NUCLEOTIDE SEQUENCE [LARGE SCALE GENOMIC DNA]</scope>
    <source>
        <strain evidence="9 10">B18LD</strain>
    </source>
</reference>
<dbReference type="PROSITE" id="PS00648">
    <property type="entry name" value="RIBONUCLEASE_P"/>
    <property type="match status" value="1"/>
</dbReference>
<dbReference type="Proteomes" id="UP000005744">
    <property type="component" value="Unassembled WGS sequence"/>
</dbReference>
<dbReference type="HAMAP" id="MF_00227">
    <property type="entry name" value="RNase_P"/>
    <property type="match status" value="1"/>
</dbReference>
<sequence>MDDSTRYVFSRQQRLLKAADFKKVFEKSYKSGDRYFTVLARANGLSQARLGLAIAKKQMKLAVMRNRVKRLARESFRLHQHTLAGLDCVVLARQNLADIENATLLCSLIRHWRFLAAQCKKS</sequence>
<proteinExistence type="inferred from homology"/>
<dbReference type="eggNOG" id="COG0594">
    <property type="taxonomic scope" value="Bacteria"/>
</dbReference>
<dbReference type="GO" id="GO:0042781">
    <property type="term" value="F:3'-tRNA processing endoribonuclease activity"/>
    <property type="evidence" value="ECO:0007669"/>
    <property type="project" value="TreeGrafter"/>
</dbReference>
<comment type="similarity">
    <text evidence="7">Belongs to the RnpA family.</text>
</comment>
<keyword evidence="6 7" id="KW-0694">RNA-binding</keyword>
<evidence type="ECO:0000256" key="3">
    <source>
        <dbReference type="ARBA" id="ARBA00022722"/>
    </source>
</evidence>
<accession>I3CEJ6</accession>
<dbReference type="Pfam" id="PF00825">
    <property type="entry name" value="Ribonuclease_P"/>
    <property type="match status" value="1"/>
</dbReference>
<dbReference type="SUPFAM" id="SSF54211">
    <property type="entry name" value="Ribosomal protein S5 domain 2-like"/>
    <property type="match status" value="1"/>
</dbReference>
<dbReference type="HOGENOM" id="CLU_117179_11_0_6"/>
<dbReference type="InterPro" id="IPR020568">
    <property type="entry name" value="Ribosomal_Su5_D2-typ_SF"/>
</dbReference>
<dbReference type="PANTHER" id="PTHR33992">
    <property type="entry name" value="RIBONUCLEASE P PROTEIN COMPONENT"/>
    <property type="match status" value="1"/>
</dbReference>
<evidence type="ECO:0000256" key="4">
    <source>
        <dbReference type="ARBA" id="ARBA00022759"/>
    </source>
</evidence>
<organism evidence="9 10">
    <name type="scientific">Beggiatoa alba B18LD</name>
    <dbReference type="NCBI Taxonomy" id="395493"/>
    <lineage>
        <taxon>Bacteria</taxon>
        <taxon>Pseudomonadati</taxon>
        <taxon>Pseudomonadota</taxon>
        <taxon>Gammaproteobacteria</taxon>
        <taxon>Thiotrichales</taxon>
        <taxon>Thiotrichaceae</taxon>
        <taxon>Beggiatoa</taxon>
    </lineage>
</organism>
<evidence type="ECO:0000313" key="9">
    <source>
        <dbReference type="EMBL" id="EIJ42039.1"/>
    </source>
</evidence>
<evidence type="ECO:0000256" key="7">
    <source>
        <dbReference type="HAMAP-Rule" id="MF_00227"/>
    </source>
</evidence>
<name>I3CEJ6_9GAMM</name>
<protein>
    <recommendedName>
        <fullName evidence="7 8">Ribonuclease P protein component</fullName>
        <shortName evidence="7">RNase P protein</shortName>
        <shortName evidence="7">RNaseP protein</shortName>
        <ecNumber evidence="7 8">3.1.26.5</ecNumber>
    </recommendedName>
    <alternativeName>
        <fullName evidence="7">Protein C5</fullName>
    </alternativeName>
</protein>
<dbReference type="AlphaFoldDB" id="I3CEJ6"/>
<dbReference type="GO" id="GO:0000049">
    <property type="term" value="F:tRNA binding"/>
    <property type="evidence" value="ECO:0007669"/>
    <property type="project" value="UniProtKB-UniRule"/>
</dbReference>
<dbReference type="InterPro" id="IPR014721">
    <property type="entry name" value="Ribsml_uS5_D2-typ_fold_subgr"/>
</dbReference>
<keyword evidence="3 7" id="KW-0540">Nuclease</keyword>
<dbReference type="OrthoDB" id="9796422at2"/>
<evidence type="ECO:0000256" key="8">
    <source>
        <dbReference type="NCBIfam" id="TIGR00188"/>
    </source>
</evidence>
<dbReference type="EC" id="3.1.26.5" evidence="7 8"/>
<keyword evidence="2 7" id="KW-0819">tRNA processing</keyword>
<gene>
    <name evidence="7" type="primary">rnpA</name>
    <name evidence="9" type="ORF">BegalDRAFT_1137</name>
</gene>
<dbReference type="InterPro" id="IPR000100">
    <property type="entry name" value="RNase_P"/>
</dbReference>
<keyword evidence="5 7" id="KW-0378">Hydrolase</keyword>
<keyword evidence="10" id="KW-1185">Reference proteome</keyword>
<comment type="catalytic activity">
    <reaction evidence="7">
        <text>Endonucleolytic cleavage of RNA, removing 5'-extranucleotides from tRNA precursor.</text>
        <dbReference type="EC" id="3.1.26.5"/>
    </reaction>
</comment>
<dbReference type="GO" id="GO:0001682">
    <property type="term" value="P:tRNA 5'-leader removal"/>
    <property type="evidence" value="ECO:0007669"/>
    <property type="project" value="UniProtKB-UniRule"/>
</dbReference>
<dbReference type="GO" id="GO:0004526">
    <property type="term" value="F:ribonuclease P activity"/>
    <property type="evidence" value="ECO:0007669"/>
    <property type="project" value="UniProtKB-UniRule"/>
</dbReference>